<evidence type="ECO:0000313" key="4">
    <source>
        <dbReference type="Proteomes" id="UP000005150"/>
    </source>
</evidence>
<dbReference type="Pfam" id="PF07460">
    <property type="entry name" value="NUMOD3"/>
    <property type="match status" value="1"/>
</dbReference>
<evidence type="ECO:0000256" key="1">
    <source>
        <dbReference type="SAM" id="MobiDB-lite"/>
    </source>
</evidence>
<dbReference type="GeneID" id="93116039"/>
<keyword evidence="4" id="KW-1185">Reference proteome</keyword>
<feature type="compositionally biased region" description="Polar residues" evidence="1">
    <location>
        <begin position="1"/>
        <end position="20"/>
    </location>
</feature>
<feature type="domain" description="Nuclease associated modular" evidence="2">
    <location>
        <begin position="26"/>
        <end position="42"/>
    </location>
</feature>
<evidence type="ECO:0000259" key="2">
    <source>
        <dbReference type="SMART" id="SM00496"/>
    </source>
</evidence>
<dbReference type="HOGENOM" id="CLU_2165926_0_0_10"/>
<gene>
    <name evidence="3" type="ORF">HMPREF1071_00460</name>
</gene>
<protein>
    <recommendedName>
        <fullName evidence="2">Nuclease associated modular domain-containing protein</fullName>
    </recommendedName>
</protein>
<proteinExistence type="predicted"/>
<sequence length="110" mass="12680">MEQYNSAEATKYRQSLSHQGGRNGMFNKRHTEETKAKIAQSMKKRWAKLKTIPNLEGIEEWIYLDVDNDISSAIKLLSDKGIKTIIVCERGFEKLLKCMIEEETRSVNVS</sequence>
<dbReference type="Proteomes" id="UP000005150">
    <property type="component" value="Unassembled WGS sequence"/>
</dbReference>
<feature type="region of interest" description="Disordered" evidence="1">
    <location>
        <begin position="1"/>
        <end position="29"/>
    </location>
</feature>
<dbReference type="GO" id="GO:0003677">
    <property type="term" value="F:DNA binding"/>
    <property type="evidence" value="ECO:0007669"/>
    <property type="project" value="InterPro"/>
</dbReference>
<dbReference type="EMBL" id="AGXV01000008">
    <property type="protein sequence ID" value="EIY70126.1"/>
    <property type="molecule type" value="Genomic_DNA"/>
</dbReference>
<name>I9TL67_9BACE</name>
<evidence type="ECO:0000313" key="3">
    <source>
        <dbReference type="EMBL" id="EIY70126.1"/>
    </source>
</evidence>
<reference evidence="3 4" key="1">
    <citation type="submission" date="2012-02" db="EMBL/GenBank/DDBJ databases">
        <title>The Genome Sequence of Bacteroides salyersiae CL02T12C01.</title>
        <authorList>
            <consortium name="The Broad Institute Genome Sequencing Platform"/>
            <person name="Earl A."/>
            <person name="Ward D."/>
            <person name="Feldgarden M."/>
            <person name="Gevers D."/>
            <person name="Zitomersky N.L."/>
            <person name="Coyne M.J."/>
            <person name="Comstock L.E."/>
            <person name="Young S.K."/>
            <person name="Zeng Q."/>
            <person name="Gargeya S."/>
            <person name="Fitzgerald M."/>
            <person name="Haas B."/>
            <person name="Abouelleil A."/>
            <person name="Alvarado L."/>
            <person name="Arachchi H.M."/>
            <person name="Berlin A."/>
            <person name="Chapman S.B."/>
            <person name="Gearin G."/>
            <person name="Goldberg J."/>
            <person name="Griggs A."/>
            <person name="Gujja S."/>
            <person name="Hansen M."/>
            <person name="Heiman D."/>
            <person name="Howarth C."/>
            <person name="Larimer J."/>
            <person name="Lui A."/>
            <person name="MacDonald P.J.P."/>
            <person name="McCowen C."/>
            <person name="Montmayeur A."/>
            <person name="Murphy C."/>
            <person name="Neiman D."/>
            <person name="Pearson M."/>
            <person name="Priest M."/>
            <person name="Roberts A."/>
            <person name="Saif S."/>
            <person name="Shea T."/>
            <person name="Sisk P."/>
            <person name="Stolte C."/>
            <person name="Sykes S."/>
            <person name="Wortman J."/>
            <person name="Nusbaum C."/>
            <person name="Birren B."/>
        </authorList>
    </citation>
    <scope>NUCLEOTIDE SEQUENCE [LARGE SCALE GENOMIC DNA]</scope>
    <source>
        <strain evidence="3 4">CL02T12C01</strain>
    </source>
</reference>
<dbReference type="SMART" id="SM00496">
    <property type="entry name" value="IENR2"/>
    <property type="match status" value="1"/>
</dbReference>
<dbReference type="AlphaFoldDB" id="I9TL67"/>
<comment type="caution">
    <text evidence="3">The sequence shown here is derived from an EMBL/GenBank/DDBJ whole genome shotgun (WGS) entry which is preliminary data.</text>
</comment>
<organism evidence="3 4">
    <name type="scientific">Bacteroides salyersiae CL02T12C01</name>
    <dbReference type="NCBI Taxonomy" id="997887"/>
    <lineage>
        <taxon>Bacteria</taxon>
        <taxon>Pseudomonadati</taxon>
        <taxon>Bacteroidota</taxon>
        <taxon>Bacteroidia</taxon>
        <taxon>Bacteroidales</taxon>
        <taxon>Bacteroidaceae</taxon>
        <taxon>Bacteroides</taxon>
    </lineage>
</organism>
<dbReference type="InterPro" id="IPR003611">
    <property type="entry name" value="NUMOD3"/>
</dbReference>
<dbReference type="SUPFAM" id="SSF64496">
    <property type="entry name" value="DNA-binding domain of intron-encoded endonucleases"/>
    <property type="match status" value="1"/>
</dbReference>
<accession>I9TL67</accession>
<dbReference type="RefSeq" id="WP_007478564.1">
    <property type="nucleotide sequence ID" value="NZ_JH724307.1"/>
</dbReference>